<sequence length="163" mass="18982">MDDNSDDTDKTIVDAEVVEENVVPDEAQLNPVPGAATRLLDLEKSIRTYYQSLQSKREDLKKNRDIVNDALLQDKLYEEQQYQADELKRKMIALREQVMNIPSVRSAREEMKELSQEIKDMQKTLSKFLLEYRRLANTNQIQVTDGEFFEIVEDAKLVKARSK</sequence>
<reference evidence="2 3" key="1">
    <citation type="journal article" date="2016" name="Nat. Commun.">
        <title>Thousands of microbial genomes shed light on interconnected biogeochemical processes in an aquifer system.</title>
        <authorList>
            <person name="Anantharaman K."/>
            <person name="Brown C.T."/>
            <person name="Hug L.A."/>
            <person name="Sharon I."/>
            <person name="Castelle C.J."/>
            <person name="Probst A.J."/>
            <person name="Thomas B.C."/>
            <person name="Singh A."/>
            <person name="Wilkins M.J."/>
            <person name="Karaoz U."/>
            <person name="Brodie E.L."/>
            <person name="Williams K.H."/>
            <person name="Hubbard S.S."/>
            <person name="Banfield J.F."/>
        </authorList>
    </citation>
    <scope>NUCLEOTIDE SEQUENCE [LARGE SCALE GENOMIC DNA]</scope>
</reference>
<protein>
    <submittedName>
        <fullName evidence="2">Uncharacterized protein</fullName>
    </submittedName>
</protein>
<gene>
    <name evidence="2" type="ORF">A2690_04315</name>
</gene>
<dbReference type="AlphaFoldDB" id="A0A1F7GCN5"/>
<name>A0A1F7GCN5_9BACT</name>
<evidence type="ECO:0000313" key="2">
    <source>
        <dbReference type="EMBL" id="OGK16545.1"/>
    </source>
</evidence>
<evidence type="ECO:0000313" key="3">
    <source>
        <dbReference type="Proteomes" id="UP000178372"/>
    </source>
</evidence>
<comment type="caution">
    <text evidence="2">The sequence shown here is derived from an EMBL/GenBank/DDBJ whole genome shotgun (WGS) entry which is preliminary data.</text>
</comment>
<keyword evidence="1" id="KW-0175">Coiled coil</keyword>
<dbReference type="Proteomes" id="UP000178372">
    <property type="component" value="Unassembled WGS sequence"/>
</dbReference>
<accession>A0A1F7GCN5</accession>
<organism evidence="2 3">
    <name type="scientific">Candidatus Roizmanbacteria bacterium RIFCSPHIGHO2_01_FULL_39_12b</name>
    <dbReference type="NCBI Taxonomy" id="1802030"/>
    <lineage>
        <taxon>Bacteria</taxon>
        <taxon>Candidatus Roizmaniibacteriota</taxon>
    </lineage>
</organism>
<feature type="coiled-coil region" evidence="1">
    <location>
        <begin position="50"/>
        <end position="131"/>
    </location>
</feature>
<evidence type="ECO:0000256" key="1">
    <source>
        <dbReference type="SAM" id="Coils"/>
    </source>
</evidence>
<dbReference type="EMBL" id="MFZF01000016">
    <property type="protein sequence ID" value="OGK16545.1"/>
    <property type="molecule type" value="Genomic_DNA"/>
</dbReference>
<proteinExistence type="predicted"/>